<dbReference type="GO" id="GO:0008199">
    <property type="term" value="F:ferric iron binding"/>
    <property type="evidence" value="ECO:0007669"/>
    <property type="project" value="InterPro"/>
</dbReference>
<name>A0A8H7YBG1_PSICU</name>
<keyword evidence="9" id="KW-0408">Iron</keyword>
<evidence type="ECO:0000256" key="4">
    <source>
        <dbReference type="ARBA" id="ARBA00022434"/>
    </source>
</evidence>
<reference evidence="13" key="1">
    <citation type="submission" date="2021-02" db="EMBL/GenBank/DDBJ databases">
        <title>Psilocybe cubensis genome.</title>
        <authorList>
            <person name="Mckernan K.J."/>
            <person name="Crawford S."/>
            <person name="Trippe A."/>
            <person name="Kane L.T."/>
            <person name="Mclaughlin S."/>
        </authorList>
    </citation>
    <scope>NUCLEOTIDE SEQUENCE [LARGE SCALE GENOMIC DNA]</scope>
    <source>
        <strain evidence="13">MGC-MH-2018</strain>
    </source>
</reference>
<evidence type="ECO:0000256" key="5">
    <source>
        <dbReference type="ARBA" id="ARBA00022448"/>
    </source>
</evidence>
<accession>A0A8H7YBG1</accession>
<comment type="caution">
    <text evidence="13">The sequence shown here is derived from an EMBL/GenBank/DDBJ whole genome shotgun (WGS) entry which is preliminary data.</text>
</comment>
<keyword evidence="11" id="KW-0496">Mitochondrion</keyword>
<keyword evidence="8" id="KW-0560">Oxidoreductase</keyword>
<dbReference type="EC" id="1.16.3.1" evidence="3"/>
<dbReference type="Pfam" id="PF01491">
    <property type="entry name" value="Frataxin_Cyay"/>
    <property type="match status" value="1"/>
</dbReference>
<comment type="catalytic activity">
    <reaction evidence="12">
        <text>4 Fe(2+) + O2 + 4 H(+) = 4 Fe(3+) + 2 H2O</text>
        <dbReference type="Rhea" id="RHEA:11148"/>
        <dbReference type="ChEBI" id="CHEBI:15377"/>
        <dbReference type="ChEBI" id="CHEBI:15378"/>
        <dbReference type="ChEBI" id="CHEBI:15379"/>
        <dbReference type="ChEBI" id="CHEBI:29033"/>
        <dbReference type="ChEBI" id="CHEBI:29034"/>
        <dbReference type="EC" id="1.16.3.1"/>
    </reaction>
</comment>
<evidence type="ECO:0000256" key="6">
    <source>
        <dbReference type="ARBA" id="ARBA00022496"/>
    </source>
</evidence>
<dbReference type="InterPro" id="IPR036524">
    <property type="entry name" value="Frataxin/CyaY_sf"/>
</dbReference>
<dbReference type="SMART" id="SM01219">
    <property type="entry name" value="Frataxin_Cyay"/>
    <property type="match status" value="1"/>
</dbReference>
<evidence type="ECO:0000256" key="9">
    <source>
        <dbReference type="ARBA" id="ARBA00023004"/>
    </source>
</evidence>
<dbReference type="GO" id="GO:0034986">
    <property type="term" value="F:iron chaperone activity"/>
    <property type="evidence" value="ECO:0007669"/>
    <property type="project" value="TreeGrafter"/>
</dbReference>
<dbReference type="GO" id="GO:0051537">
    <property type="term" value="F:2 iron, 2 sulfur cluster binding"/>
    <property type="evidence" value="ECO:0007669"/>
    <property type="project" value="TreeGrafter"/>
</dbReference>
<dbReference type="EMBL" id="JAFIQS010000001">
    <property type="protein sequence ID" value="KAG5174570.1"/>
    <property type="molecule type" value="Genomic_DNA"/>
</dbReference>
<sequence length="172" mass="19505">MFSQTLRALSRSSATAIRRLPVQRLSRHITRPAGATISSNALVRRRLLSTPPPQVNESHLSTEEYHVLADKAMDRMLETMEELVEELGDADHEVDYHSGVLTLSLGKHGTYVINKQPPNKQIWLSSPRSGPKRYDYHEDTKSWVYNRDNTTIEALLSSELSDIFSEPVSFTL</sequence>
<keyword evidence="10" id="KW-0406">Ion transport</keyword>
<evidence type="ECO:0000256" key="7">
    <source>
        <dbReference type="ARBA" id="ARBA00022946"/>
    </source>
</evidence>
<dbReference type="GO" id="GO:0004322">
    <property type="term" value="F:ferroxidase activity"/>
    <property type="evidence" value="ECO:0007669"/>
    <property type="project" value="UniProtKB-EC"/>
</dbReference>
<dbReference type="InterPro" id="IPR020895">
    <property type="entry name" value="Frataxin_CS"/>
</dbReference>
<dbReference type="PRINTS" id="PR00904">
    <property type="entry name" value="FRATAXIN"/>
</dbReference>
<dbReference type="AlphaFoldDB" id="A0A8H7YBG1"/>
<protein>
    <recommendedName>
        <fullName evidence="3">ferroxidase</fullName>
        <ecNumber evidence="3">1.16.3.1</ecNumber>
    </recommendedName>
</protein>
<dbReference type="Gene3D" id="3.30.920.10">
    <property type="entry name" value="Frataxin/CyaY"/>
    <property type="match status" value="1"/>
</dbReference>
<evidence type="ECO:0000256" key="12">
    <source>
        <dbReference type="ARBA" id="ARBA00047990"/>
    </source>
</evidence>
<dbReference type="OrthoDB" id="1897642at2759"/>
<evidence type="ECO:0000256" key="1">
    <source>
        <dbReference type="ARBA" id="ARBA00004173"/>
    </source>
</evidence>
<organism evidence="13">
    <name type="scientific">Psilocybe cubensis</name>
    <name type="common">Psychedelic mushroom</name>
    <name type="synonym">Stropharia cubensis</name>
    <dbReference type="NCBI Taxonomy" id="181762"/>
    <lineage>
        <taxon>Eukaryota</taxon>
        <taxon>Fungi</taxon>
        <taxon>Dikarya</taxon>
        <taxon>Basidiomycota</taxon>
        <taxon>Agaricomycotina</taxon>
        <taxon>Agaricomycetes</taxon>
        <taxon>Agaricomycetidae</taxon>
        <taxon>Agaricales</taxon>
        <taxon>Agaricineae</taxon>
        <taxon>Strophariaceae</taxon>
        <taxon>Psilocybe</taxon>
    </lineage>
</organism>
<dbReference type="SUPFAM" id="SSF55387">
    <property type="entry name" value="Frataxin/Nqo15-like"/>
    <property type="match status" value="1"/>
</dbReference>
<gene>
    <name evidence="13" type="ORF">JR316_001232</name>
</gene>
<evidence type="ECO:0000256" key="3">
    <source>
        <dbReference type="ARBA" id="ARBA00013107"/>
    </source>
</evidence>
<dbReference type="InterPro" id="IPR002908">
    <property type="entry name" value="Frataxin/CyaY"/>
</dbReference>
<evidence type="ECO:0000256" key="2">
    <source>
        <dbReference type="ARBA" id="ARBA00008183"/>
    </source>
</evidence>
<comment type="similarity">
    <text evidence="2">Belongs to the frataxin family.</text>
</comment>
<evidence type="ECO:0000256" key="10">
    <source>
        <dbReference type="ARBA" id="ARBA00023065"/>
    </source>
</evidence>
<keyword evidence="6" id="KW-0410">Iron transport</keyword>
<dbReference type="GO" id="GO:0006826">
    <property type="term" value="P:iron ion transport"/>
    <property type="evidence" value="ECO:0007669"/>
    <property type="project" value="UniProtKB-KW"/>
</dbReference>
<proteinExistence type="inferred from homology"/>
<evidence type="ECO:0000256" key="11">
    <source>
        <dbReference type="ARBA" id="ARBA00023128"/>
    </source>
</evidence>
<keyword evidence="5" id="KW-0813">Transport</keyword>
<dbReference type="GO" id="GO:0005739">
    <property type="term" value="C:mitochondrion"/>
    <property type="evidence" value="ECO:0007669"/>
    <property type="project" value="UniProtKB-SubCell"/>
</dbReference>
<evidence type="ECO:0000313" key="13">
    <source>
        <dbReference type="EMBL" id="KAG5174570.1"/>
    </source>
</evidence>
<dbReference type="CDD" id="cd00503">
    <property type="entry name" value="Frataxin"/>
    <property type="match status" value="1"/>
</dbReference>
<dbReference type="PROSITE" id="PS01344">
    <property type="entry name" value="FRATAXIN_1"/>
    <property type="match status" value="1"/>
</dbReference>
<keyword evidence="7" id="KW-0809">Transit peptide</keyword>
<dbReference type="GO" id="GO:0006879">
    <property type="term" value="P:intracellular iron ion homeostasis"/>
    <property type="evidence" value="ECO:0007669"/>
    <property type="project" value="UniProtKB-KW"/>
</dbReference>
<evidence type="ECO:0000256" key="8">
    <source>
        <dbReference type="ARBA" id="ARBA00023002"/>
    </source>
</evidence>
<dbReference type="PANTHER" id="PTHR16821">
    <property type="entry name" value="FRATAXIN"/>
    <property type="match status" value="1"/>
</dbReference>
<keyword evidence="4" id="KW-0409">Iron storage</keyword>
<dbReference type="InterPro" id="IPR017789">
    <property type="entry name" value="Frataxin"/>
</dbReference>
<dbReference type="GO" id="GO:0016226">
    <property type="term" value="P:iron-sulfur cluster assembly"/>
    <property type="evidence" value="ECO:0007669"/>
    <property type="project" value="InterPro"/>
</dbReference>
<dbReference type="NCBIfam" id="TIGR03421">
    <property type="entry name" value="FeS_CyaY"/>
    <property type="match status" value="1"/>
</dbReference>
<dbReference type="PANTHER" id="PTHR16821:SF2">
    <property type="entry name" value="FRATAXIN, MITOCHONDRIAL"/>
    <property type="match status" value="1"/>
</dbReference>
<dbReference type="GO" id="GO:0008198">
    <property type="term" value="F:ferrous iron binding"/>
    <property type="evidence" value="ECO:0007669"/>
    <property type="project" value="TreeGrafter"/>
</dbReference>
<dbReference type="NCBIfam" id="TIGR03422">
    <property type="entry name" value="mito_frataxin"/>
    <property type="match status" value="1"/>
</dbReference>
<comment type="subcellular location">
    <subcellularLocation>
        <location evidence="1">Mitochondrion</location>
    </subcellularLocation>
</comment>
<dbReference type="PROSITE" id="PS50810">
    <property type="entry name" value="FRATAXIN_2"/>
    <property type="match status" value="1"/>
</dbReference>